<evidence type="ECO:0000256" key="1">
    <source>
        <dbReference type="ARBA" id="ARBA00004127"/>
    </source>
</evidence>
<evidence type="ECO:0000313" key="8">
    <source>
        <dbReference type="EMBL" id="PIO61374.1"/>
    </source>
</evidence>
<feature type="domain" description="Major facilitator superfamily (MFS) profile" evidence="7">
    <location>
        <begin position="1"/>
        <end position="104"/>
    </location>
</feature>
<comment type="subcellular location">
    <subcellularLocation>
        <location evidence="1">Endomembrane system</location>
        <topology evidence="1">Multi-pass membrane protein</topology>
    </subcellularLocation>
</comment>
<keyword evidence="9" id="KW-1185">Reference proteome</keyword>
<dbReference type="AlphaFoldDB" id="A0A2G9TTR8"/>
<organism evidence="8 9">
    <name type="scientific">Teladorsagia circumcincta</name>
    <name type="common">Brown stomach worm</name>
    <name type="synonym">Ostertagia circumcincta</name>
    <dbReference type="NCBI Taxonomy" id="45464"/>
    <lineage>
        <taxon>Eukaryota</taxon>
        <taxon>Metazoa</taxon>
        <taxon>Ecdysozoa</taxon>
        <taxon>Nematoda</taxon>
        <taxon>Chromadorea</taxon>
        <taxon>Rhabditida</taxon>
        <taxon>Rhabditina</taxon>
        <taxon>Rhabditomorpha</taxon>
        <taxon>Strongyloidea</taxon>
        <taxon>Trichostrongylidae</taxon>
        <taxon>Teladorsagia</taxon>
    </lineage>
</organism>
<evidence type="ECO:0000256" key="5">
    <source>
        <dbReference type="ARBA" id="ARBA00023136"/>
    </source>
</evidence>
<feature type="transmembrane region" description="Helical" evidence="6">
    <location>
        <begin position="6"/>
        <end position="24"/>
    </location>
</feature>
<dbReference type="PANTHER" id="PTHR23510">
    <property type="entry name" value="INNER MEMBRANE TRANSPORT PROTEIN YAJR"/>
    <property type="match status" value="1"/>
</dbReference>
<dbReference type="GO" id="GO:0005765">
    <property type="term" value="C:lysosomal membrane"/>
    <property type="evidence" value="ECO:0007669"/>
    <property type="project" value="TreeGrafter"/>
</dbReference>
<reference evidence="8 9" key="1">
    <citation type="submission" date="2015-09" db="EMBL/GenBank/DDBJ databases">
        <title>Draft genome of the parasitic nematode Teladorsagia circumcincta isolate WARC Sus (inbred).</title>
        <authorList>
            <person name="Mitreva M."/>
        </authorList>
    </citation>
    <scope>NUCLEOTIDE SEQUENCE [LARGE SCALE GENOMIC DNA]</scope>
    <source>
        <strain evidence="8 9">S</strain>
    </source>
</reference>
<dbReference type="SUPFAM" id="SSF103473">
    <property type="entry name" value="MFS general substrate transporter"/>
    <property type="match status" value="1"/>
</dbReference>
<dbReference type="InterPro" id="IPR011701">
    <property type="entry name" value="MFS"/>
</dbReference>
<gene>
    <name evidence="8" type="ORF">TELCIR_17103</name>
</gene>
<feature type="transmembrane region" description="Helical" evidence="6">
    <location>
        <begin position="65"/>
        <end position="82"/>
    </location>
</feature>
<name>A0A2G9TTR8_TELCI</name>
<dbReference type="GO" id="GO:0022857">
    <property type="term" value="F:transmembrane transporter activity"/>
    <property type="evidence" value="ECO:0007669"/>
    <property type="project" value="InterPro"/>
</dbReference>
<dbReference type="OrthoDB" id="370281at2759"/>
<evidence type="ECO:0000256" key="3">
    <source>
        <dbReference type="ARBA" id="ARBA00022692"/>
    </source>
</evidence>
<keyword evidence="2" id="KW-0813">Transport</keyword>
<evidence type="ECO:0000313" key="9">
    <source>
        <dbReference type="Proteomes" id="UP000230423"/>
    </source>
</evidence>
<dbReference type="InterPro" id="IPR020846">
    <property type="entry name" value="MFS_dom"/>
</dbReference>
<dbReference type="Gene3D" id="1.20.1250.20">
    <property type="entry name" value="MFS general substrate transporter like domains"/>
    <property type="match status" value="1"/>
</dbReference>
<keyword evidence="5 6" id="KW-0472">Membrane</keyword>
<accession>A0A2G9TTR8</accession>
<proteinExistence type="predicted"/>
<dbReference type="GO" id="GO:0012505">
    <property type="term" value="C:endomembrane system"/>
    <property type="evidence" value="ECO:0007669"/>
    <property type="project" value="UniProtKB-SubCell"/>
</dbReference>
<keyword evidence="3 6" id="KW-0812">Transmembrane</keyword>
<dbReference type="Proteomes" id="UP000230423">
    <property type="component" value="Unassembled WGS sequence"/>
</dbReference>
<dbReference type="InterPro" id="IPR051068">
    <property type="entry name" value="MFS_Domain-Containing_Protein"/>
</dbReference>
<evidence type="ECO:0000256" key="6">
    <source>
        <dbReference type="SAM" id="Phobius"/>
    </source>
</evidence>
<dbReference type="Pfam" id="PF07690">
    <property type="entry name" value="MFS_1"/>
    <property type="match status" value="1"/>
</dbReference>
<sequence length="104" mass="11529">MFVFVFGFGVSIMNIAITTLYSEVIGPRRQGTLQGLFQMSGSIGRMLAPLITSVLYTAFGPKAPWLTDIALICVIIVSWILFRNKMVPLESRIVPNKFSSKEEG</sequence>
<dbReference type="PROSITE" id="PS50850">
    <property type="entry name" value="MFS"/>
    <property type="match status" value="1"/>
</dbReference>
<dbReference type="InterPro" id="IPR036259">
    <property type="entry name" value="MFS_trans_sf"/>
</dbReference>
<evidence type="ECO:0000256" key="4">
    <source>
        <dbReference type="ARBA" id="ARBA00022989"/>
    </source>
</evidence>
<feature type="transmembrane region" description="Helical" evidence="6">
    <location>
        <begin position="36"/>
        <end position="59"/>
    </location>
</feature>
<evidence type="ECO:0000259" key="7">
    <source>
        <dbReference type="PROSITE" id="PS50850"/>
    </source>
</evidence>
<keyword evidence="4 6" id="KW-1133">Transmembrane helix</keyword>
<evidence type="ECO:0000256" key="2">
    <source>
        <dbReference type="ARBA" id="ARBA00022448"/>
    </source>
</evidence>
<dbReference type="PANTHER" id="PTHR23510:SF3">
    <property type="entry name" value="MAJOR FACILITATOR SUPERFAMILY DOMAIN-CONTAINING PROTEIN 8"/>
    <property type="match status" value="1"/>
</dbReference>
<dbReference type="EMBL" id="KZ353716">
    <property type="protein sequence ID" value="PIO61374.1"/>
    <property type="molecule type" value="Genomic_DNA"/>
</dbReference>
<protein>
    <recommendedName>
        <fullName evidence="7">Major facilitator superfamily (MFS) profile domain-containing protein</fullName>
    </recommendedName>
</protein>